<dbReference type="GO" id="GO:0005886">
    <property type="term" value="C:plasma membrane"/>
    <property type="evidence" value="ECO:0007669"/>
    <property type="project" value="TreeGrafter"/>
</dbReference>
<dbReference type="Proteomes" id="UP000799750">
    <property type="component" value="Unassembled WGS sequence"/>
</dbReference>
<comment type="subcellular location">
    <subcellularLocation>
        <location evidence="1">Membrane</location>
        <topology evidence="1">Multi-pass membrane protein</topology>
    </subcellularLocation>
</comment>
<feature type="compositionally biased region" description="Low complexity" evidence="6">
    <location>
        <begin position="15"/>
        <end position="25"/>
    </location>
</feature>
<feature type="transmembrane region" description="Helical" evidence="7">
    <location>
        <begin position="375"/>
        <end position="394"/>
    </location>
</feature>
<feature type="domain" description="Major facilitator superfamily (MFS) profile" evidence="8">
    <location>
        <begin position="41"/>
        <end position="493"/>
    </location>
</feature>
<evidence type="ECO:0000256" key="5">
    <source>
        <dbReference type="ARBA" id="ARBA00023136"/>
    </source>
</evidence>
<evidence type="ECO:0000256" key="6">
    <source>
        <dbReference type="SAM" id="MobiDB-lite"/>
    </source>
</evidence>
<organism evidence="9 10">
    <name type="scientific">Lophium mytilinum</name>
    <dbReference type="NCBI Taxonomy" id="390894"/>
    <lineage>
        <taxon>Eukaryota</taxon>
        <taxon>Fungi</taxon>
        <taxon>Dikarya</taxon>
        <taxon>Ascomycota</taxon>
        <taxon>Pezizomycotina</taxon>
        <taxon>Dothideomycetes</taxon>
        <taxon>Pleosporomycetidae</taxon>
        <taxon>Mytilinidiales</taxon>
        <taxon>Mytilinidiaceae</taxon>
        <taxon>Lophium</taxon>
    </lineage>
</organism>
<feature type="region of interest" description="Disordered" evidence="6">
    <location>
        <begin position="1"/>
        <end position="27"/>
    </location>
</feature>
<dbReference type="InterPro" id="IPR036259">
    <property type="entry name" value="MFS_trans_sf"/>
</dbReference>
<dbReference type="InterPro" id="IPR011701">
    <property type="entry name" value="MFS"/>
</dbReference>
<dbReference type="Gene3D" id="1.20.1720.10">
    <property type="entry name" value="Multidrug resistance protein D"/>
    <property type="match status" value="1"/>
</dbReference>
<dbReference type="FunFam" id="1.20.1720.10:FF:000009">
    <property type="entry name" value="MFS multidrug transporter"/>
    <property type="match status" value="1"/>
</dbReference>
<name>A0A6A6QXD7_9PEZI</name>
<protein>
    <submittedName>
        <fullName evidence="9">MFS multidrug transporter-like protein</fullName>
    </submittedName>
</protein>
<dbReference type="AlphaFoldDB" id="A0A6A6QXD7"/>
<feature type="transmembrane region" description="Helical" evidence="7">
    <location>
        <begin position="107"/>
        <end position="124"/>
    </location>
</feature>
<evidence type="ECO:0000256" key="7">
    <source>
        <dbReference type="SAM" id="Phobius"/>
    </source>
</evidence>
<feature type="transmembrane region" description="Helical" evidence="7">
    <location>
        <begin position="72"/>
        <end position="95"/>
    </location>
</feature>
<feature type="transmembrane region" description="Helical" evidence="7">
    <location>
        <begin position="442"/>
        <end position="460"/>
    </location>
</feature>
<keyword evidence="4 7" id="KW-1133">Transmembrane helix</keyword>
<feature type="transmembrane region" description="Helical" evidence="7">
    <location>
        <begin position="466"/>
        <end position="489"/>
    </location>
</feature>
<evidence type="ECO:0000256" key="2">
    <source>
        <dbReference type="ARBA" id="ARBA00022448"/>
    </source>
</evidence>
<feature type="transmembrane region" description="Helical" evidence="7">
    <location>
        <begin position="40"/>
        <end position="60"/>
    </location>
</feature>
<feature type="transmembrane region" description="Helical" evidence="7">
    <location>
        <begin position="283"/>
        <end position="303"/>
    </location>
</feature>
<gene>
    <name evidence="9" type="ORF">BU16DRAFT_459300</name>
</gene>
<reference evidence="9" key="1">
    <citation type="journal article" date="2020" name="Stud. Mycol.">
        <title>101 Dothideomycetes genomes: a test case for predicting lifestyles and emergence of pathogens.</title>
        <authorList>
            <person name="Haridas S."/>
            <person name="Albert R."/>
            <person name="Binder M."/>
            <person name="Bloem J."/>
            <person name="Labutti K."/>
            <person name="Salamov A."/>
            <person name="Andreopoulos B."/>
            <person name="Baker S."/>
            <person name="Barry K."/>
            <person name="Bills G."/>
            <person name="Bluhm B."/>
            <person name="Cannon C."/>
            <person name="Castanera R."/>
            <person name="Culley D."/>
            <person name="Daum C."/>
            <person name="Ezra D."/>
            <person name="Gonzalez J."/>
            <person name="Henrissat B."/>
            <person name="Kuo A."/>
            <person name="Liang C."/>
            <person name="Lipzen A."/>
            <person name="Lutzoni F."/>
            <person name="Magnuson J."/>
            <person name="Mondo S."/>
            <person name="Nolan M."/>
            <person name="Ohm R."/>
            <person name="Pangilinan J."/>
            <person name="Park H.-J."/>
            <person name="Ramirez L."/>
            <person name="Alfaro M."/>
            <person name="Sun H."/>
            <person name="Tritt A."/>
            <person name="Yoshinaga Y."/>
            <person name="Zwiers L.-H."/>
            <person name="Turgeon B."/>
            <person name="Goodwin S."/>
            <person name="Spatafora J."/>
            <person name="Crous P."/>
            <person name="Grigoriev I."/>
        </authorList>
    </citation>
    <scope>NUCLEOTIDE SEQUENCE</scope>
    <source>
        <strain evidence="9">CBS 269.34</strain>
    </source>
</reference>
<feature type="region of interest" description="Disordered" evidence="6">
    <location>
        <begin position="496"/>
        <end position="569"/>
    </location>
</feature>
<dbReference type="PANTHER" id="PTHR23502">
    <property type="entry name" value="MAJOR FACILITATOR SUPERFAMILY"/>
    <property type="match status" value="1"/>
</dbReference>
<evidence type="ECO:0000313" key="10">
    <source>
        <dbReference type="Proteomes" id="UP000799750"/>
    </source>
</evidence>
<accession>A0A6A6QXD7</accession>
<evidence type="ECO:0000313" key="9">
    <source>
        <dbReference type="EMBL" id="KAF2496812.1"/>
    </source>
</evidence>
<dbReference type="OrthoDB" id="2441642at2759"/>
<keyword evidence="10" id="KW-1185">Reference proteome</keyword>
<feature type="transmembrane region" description="Helical" evidence="7">
    <location>
        <begin position="196"/>
        <end position="215"/>
    </location>
</feature>
<dbReference type="GO" id="GO:0022857">
    <property type="term" value="F:transmembrane transporter activity"/>
    <property type="evidence" value="ECO:0007669"/>
    <property type="project" value="InterPro"/>
</dbReference>
<keyword evidence="3 7" id="KW-0812">Transmembrane</keyword>
<evidence type="ECO:0000256" key="4">
    <source>
        <dbReference type="ARBA" id="ARBA00022989"/>
    </source>
</evidence>
<dbReference type="PANTHER" id="PTHR23502:SF51">
    <property type="entry name" value="QUINIDINE RESISTANCE PROTEIN 1-RELATED"/>
    <property type="match status" value="1"/>
</dbReference>
<evidence type="ECO:0000256" key="3">
    <source>
        <dbReference type="ARBA" id="ARBA00022692"/>
    </source>
</evidence>
<keyword evidence="2" id="KW-0813">Transport</keyword>
<sequence>MASTAPENAPEQDPAAEPASSQPEATGPAYSIFTHKQKKIIILTASLGAFFSPMSAQIYLPALNSIAKDMDVSNSLINLTITTYMIIQGIAPTMIAGFSDGAGRRPAYTICFSIYIVANIGLAVQDNYVALMILRALQSAGSSGTVALAIGCVGDVVTSSERGMYVAWSSLPNVLGPSLAPILGGVLSQYLGWRSIFWFLIIFAAVYAIPLLLFFPETCRKVVGDGSVPPPKINQSLTYRLQTKTRQPTPIDPTQLAYVAENYRLRVPNPLSTLRILADRESALILFTVGFGLMNFYAISVGIPSQYSRIYHFTDLELGFVFLPMSVGTLVSAFSTGKLVDWNYRRHARRLNFPITRNRQQDLSAFPIETARLQIALPLQILGGVVVIAYGWAMEAETNLAVPLVLVFFLGWTLNATNQCMSILMVDTWPGQPATATAANNLVRCLLGAAASAIVIPMLGKMGIGWTYTFFALVFLAYTPANLVLMRYGPRWRRARKEREDRARAEKKRVRDEKSGGGVVEVKGEVETEEAGKAGAKDGLEENTVVEALEKQGAGGKEISTDVISAEKS</sequence>
<dbReference type="Gene3D" id="1.20.1250.20">
    <property type="entry name" value="MFS general substrate transporter like domains"/>
    <property type="match status" value="1"/>
</dbReference>
<evidence type="ECO:0000256" key="1">
    <source>
        <dbReference type="ARBA" id="ARBA00004141"/>
    </source>
</evidence>
<keyword evidence="5 7" id="KW-0472">Membrane</keyword>
<dbReference type="EMBL" id="MU004187">
    <property type="protein sequence ID" value="KAF2496812.1"/>
    <property type="molecule type" value="Genomic_DNA"/>
</dbReference>
<dbReference type="Pfam" id="PF07690">
    <property type="entry name" value="MFS_1"/>
    <property type="match status" value="1"/>
</dbReference>
<feature type="transmembrane region" description="Helical" evidence="7">
    <location>
        <begin position="318"/>
        <end position="340"/>
    </location>
</feature>
<evidence type="ECO:0000259" key="8">
    <source>
        <dbReference type="PROSITE" id="PS50850"/>
    </source>
</evidence>
<dbReference type="SUPFAM" id="SSF103473">
    <property type="entry name" value="MFS general substrate transporter"/>
    <property type="match status" value="1"/>
</dbReference>
<feature type="compositionally biased region" description="Basic and acidic residues" evidence="6">
    <location>
        <begin position="497"/>
        <end position="515"/>
    </location>
</feature>
<dbReference type="PROSITE" id="PS50850">
    <property type="entry name" value="MFS"/>
    <property type="match status" value="1"/>
</dbReference>
<feature type="transmembrane region" description="Helical" evidence="7">
    <location>
        <begin position="400"/>
        <end position="421"/>
    </location>
</feature>
<proteinExistence type="predicted"/>
<dbReference type="InterPro" id="IPR020846">
    <property type="entry name" value="MFS_dom"/>
</dbReference>
<feature type="compositionally biased region" description="Basic and acidic residues" evidence="6">
    <location>
        <begin position="522"/>
        <end position="540"/>
    </location>
</feature>